<dbReference type="GO" id="GO:0005634">
    <property type="term" value="C:nucleus"/>
    <property type="evidence" value="ECO:0007669"/>
    <property type="project" value="TreeGrafter"/>
</dbReference>
<evidence type="ECO:0000313" key="5">
    <source>
        <dbReference type="Proteomes" id="UP000192578"/>
    </source>
</evidence>
<dbReference type="Proteomes" id="UP000192578">
    <property type="component" value="Unassembled WGS sequence"/>
</dbReference>
<dbReference type="InterPro" id="IPR004088">
    <property type="entry name" value="KH_dom_type_1"/>
</dbReference>
<dbReference type="GO" id="GO:0006307">
    <property type="term" value="P:DNA alkylation repair"/>
    <property type="evidence" value="ECO:0007669"/>
    <property type="project" value="InterPro"/>
</dbReference>
<dbReference type="Gene3D" id="3.90.1140.10">
    <property type="entry name" value="Cyclic phosphodiesterase"/>
    <property type="match status" value="1"/>
</dbReference>
<dbReference type="InterPro" id="IPR004087">
    <property type="entry name" value="KH_dom"/>
</dbReference>
<dbReference type="Pfam" id="PF10469">
    <property type="entry name" value="AKAP7_NLS"/>
    <property type="match status" value="1"/>
</dbReference>
<dbReference type="PROSITE" id="PS50084">
    <property type="entry name" value="KH_TYPE_1"/>
    <property type="match status" value="1"/>
</dbReference>
<evidence type="ECO:0000313" key="4">
    <source>
        <dbReference type="EMBL" id="OQV24521.1"/>
    </source>
</evidence>
<keyword evidence="1" id="KW-0694">RNA-binding</keyword>
<comment type="caution">
    <text evidence="4">The sequence shown here is derived from an EMBL/GenBank/DDBJ whole genome shotgun (WGS) entry which is preliminary data.</text>
</comment>
<dbReference type="Pfam" id="PF00013">
    <property type="entry name" value="KH_1"/>
    <property type="match status" value="1"/>
</dbReference>
<feature type="compositionally biased region" description="Polar residues" evidence="2">
    <location>
        <begin position="402"/>
        <end position="411"/>
    </location>
</feature>
<accession>A0A1W0XB63</accession>
<reference evidence="5" key="1">
    <citation type="submission" date="2017-01" db="EMBL/GenBank/DDBJ databases">
        <title>Comparative genomics of anhydrobiosis in the tardigrade Hypsibius dujardini.</title>
        <authorList>
            <person name="Yoshida Y."/>
            <person name="Koutsovoulos G."/>
            <person name="Laetsch D."/>
            <person name="Stevens L."/>
            <person name="Kumar S."/>
            <person name="Horikawa D."/>
            <person name="Ishino K."/>
            <person name="Komine S."/>
            <person name="Tomita M."/>
            <person name="Blaxter M."/>
            <person name="Arakawa K."/>
        </authorList>
    </citation>
    <scope>NUCLEOTIDE SEQUENCE [LARGE SCALE GENOMIC DNA]</scope>
    <source>
        <strain evidence="5">Z151</strain>
    </source>
</reference>
<dbReference type="InterPro" id="IPR009210">
    <property type="entry name" value="ASCC1"/>
</dbReference>
<dbReference type="OrthoDB" id="277832at2759"/>
<dbReference type="CDD" id="cd00105">
    <property type="entry name" value="KH-I"/>
    <property type="match status" value="1"/>
</dbReference>
<dbReference type="SUPFAM" id="SSF54791">
    <property type="entry name" value="Eukaryotic type KH-domain (KH-domain type I)"/>
    <property type="match status" value="1"/>
</dbReference>
<feature type="domain" description="K Homology" evidence="3">
    <location>
        <begin position="92"/>
        <end position="163"/>
    </location>
</feature>
<proteinExistence type="predicted"/>
<organism evidence="4 5">
    <name type="scientific">Hypsibius exemplaris</name>
    <name type="common">Freshwater tardigrade</name>
    <dbReference type="NCBI Taxonomy" id="2072580"/>
    <lineage>
        <taxon>Eukaryota</taxon>
        <taxon>Metazoa</taxon>
        <taxon>Ecdysozoa</taxon>
        <taxon>Tardigrada</taxon>
        <taxon>Eutardigrada</taxon>
        <taxon>Parachela</taxon>
        <taxon>Hypsibioidea</taxon>
        <taxon>Hypsibiidae</taxon>
        <taxon>Hypsibius</taxon>
    </lineage>
</organism>
<sequence>MSNQHHFFNFSDKEVMTPHIKEMNGMFFRIHPVVDENSPGEKQSKEESISRGGDTANSTAVPFSDLIAEFSEEEQDVLYHRVRKTPGSDTFRLWLDQERIPSALFAMMIGKGGAGKKAIEDETKARIIFPDNRSQEQTKPIEIFSYDEVQLIVCRRRLLQSAQNARFKIPFTHFLCFPASSQSVHQSFQTFRNEVTKKCGGSRGFSPDLFQNYSKLHLTIGTLALFSQYEYGLAADGLTECFADGLWRELNEGPLHCRLKGLEIMNDDPSEVDVLYAKIEDPTGRLQQIADSVYEWFMEAEPRFLQDKFDHVDNVKLHVTLLNSRFRKGEEIGEEEVESVGGKSRSRKTFDATDILKHFGDYDFGTVHIKEIHVSQRFSSDSNGFYKATRKLVLDAEFFRSSETSSEQQQPFVHESYSDEPTCALDENLSEQ</sequence>
<dbReference type="GO" id="GO:0006355">
    <property type="term" value="P:regulation of DNA-templated transcription"/>
    <property type="evidence" value="ECO:0007669"/>
    <property type="project" value="TreeGrafter"/>
</dbReference>
<dbReference type="GO" id="GO:0003723">
    <property type="term" value="F:RNA binding"/>
    <property type="evidence" value="ECO:0007669"/>
    <property type="project" value="UniProtKB-UniRule"/>
</dbReference>
<dbReference type="InterPro" id="IPR036612">
    <property type="entry name" value="KH_dom_type_1_sf"/>
</dbReference>
<dbReference type="AlphaFoldDB" id="A0A1W0XB63"/>
<feature type="region of interest" description="Disordered" evidence="2">
    <location>
        <begin position="402"/>
        <end position="432"/>
    </location>
</feature>
<evidence type="ECO:0000259" key="3">
    <source>
        <dbReference type="SMART" id="SM00322"/>
    </source>
</evidence>
<dbReference type="EMBL" id="MTYJ01000006">
    <property type="protein sequence ID" value="OQV24521.1"/>
    <property type="molecule type" value="Genomic_DNA"/>
</dbReference>
<evidence type="ECO:0000256" key="2">
    <source>
        <dbReference type="SAM" id="MobiDB-lite"/>
    </source>
</evidence>
<keyword evidence="5" id="KW-1185">Reference proteome</keyword>
<dbReference type="InterPro" id="IPR019510">
    <property type="entry name" value="AKAP7-like_phosphoesterase"/>
</dbReference>
<gene>
    <name evidence="4" type="ORF">BV898_01583</name>
</gene>
<feature type="region of interest" description="Disordered" evidence="2">
    <location>
        <begin position="34"/>
        <end position="58"/>
    </location>
</feature>
<dbReference type="PANTHER" id="PTHR13360:SF1">
    <property type="entry name" value="ACTIVATING SIGNAL COINTEGRATOR 1 COMPLEX SUBUNIT 1"/>
    <property type="match status" value="1"/>
</dbReference>
<protein>
    <submittedName>
        <fullName evidence="4">Activating signal cointegrator 1 complex subunit 1</fullName>
    </submittedName>
</protein>
<dbReference type="PANTHER" id="PTHR13360">
    <property type="entry name" value="ACTIVATING SIGNAL COINTEGRATOR 1 COMPLEX SUBUNIT 1"/>
    <property type="match status" value="1"/>
</dbReference>
<dbReference type="Gene3D" id="3.30.1370.10">
    <property type="entry name" value="K Homology domain, type 1"/>
    <property type="match status" value="1"/>
</dbReference>
<dbReference type="SMART" id="SM00322">
    <property type="entry name" value="KH"/>
    <property type="match status" value="1"/>
</dbReference>
<evidence type="ECO:0000256" key="1">
    <source>
        <dbReference type="PROSITE-ProRule" id="PRU00117"/>
    </source>
</evidence>
<name>A0A1W0XB63_HYPEX</name>